<dbReference type="Proteomes" id="UP000501726">
    <property type="component" value="Chromosome"/>
</dbReference>
<dbReference type="InterPro" id="IPR005467">
    <property type="entry name" value="His_kinase_dom"/>
</dbReference>
<dbReference type="SMART" id="SM00387">
    <property type="entry name" value="HATPase_c"/>
    <property type="match status" value="1"/>
</dbReference>
<proteinExistence type="predicted"/>
<dbReference type="PANTHER" id="PTHR43065">
    <property type="entry name" value="SENSOR HISTIDINE KINASE"/>
    <property type="match status" value="1"/>
</dbReference>
<feature type="domain" description="Histidine kinase" evidence="3">
    <location>
        <begin position="929"/>
        <end position="1129"/>
    </location>
</feature>
<protein>
    <submittedName>
        <fullName evidence="4">Histidine kinase</fullName>
    </submittedName>
</protein>
<dbReference type="RefSeq" id="WP_173271062.1">
    <property type="nucleotide sequence ID" value="NZ_AP021889.1"/>
</dbReference>
<sequence>MLNPNHLILSQYRHNSEYDDLVGFLYHFPEKYKNQITENSEFIYYEPAKAGTGTYFGYGKIGSIGVRKDGQFFAQITEYRTFPKEVPLRKEDESLWESSSTYNPQNAVRYTTKEIQQQICNYAGLKVQPKAASFKTRARTVDMLGRQQIASIPTAINELFKNAHDAYADNVIVDYYTSDKLFVLRDDGLGMTLEDLTNRWLTLGTDSKVENSKNLRPPQIDPTKEKRPSMGEKGIGRLAVSIIGPQVLLLSRSKRFNENNEPILGDVIATFINWGLFEIPGINIEQITIPIRTFINGNLPDEIDVSEMVKEVKANLETLRQLTPTDLYERISNELNSFKFNPKSEEVYLQNSDIQKMKEQGEHNPLILSEYAGTHFYISPSDESILEDLTTDSVEPSKLEKYLLGFTNTMLPEHKAPHIKASFRQHNKTDDLSIDIIKESDFFTPEDFSKSDHHFYGNFDEYGQFHGFVSIYGTEPIEYHLPWPGNYGKKTDCGMFQINFASIQGNLSESSLPPLVQKEMYTKTEKHGGLYIYKDGIRVLPYGDADFDFLEVEKRRGKNAGAAYFSYRRMFGAIEINQTDNSDLKEKAGREGFQENKAYRQFKDILKNFLKQVAADFTQEKGIYSEVFINEKNAYKAQDELRKKREKKKSEKRSKFLLEFKAALNNLQSLEHLDKVESIKNQLKHQINHILVFDDAEKIASKIIELESNVLTDLSVLEKKYSISRPQGIVIKTKTDNDLWITYQAELNNALETVFEPTKEFIEKTISDAIQDARVEVDRRRRIESSLKFHISETKKVANSESKQVLKQNESVDAEVKKVARESIRRIEETIRSVTEDFNKTDFSNMTETEIAELRLRYEDQIDTVAAKEKKTLQTIQTLLESVSWDFDDQGNIATDLDIYEANERALNEANEQIKSDMQLAQIGTAINIINHEFDSSIRTVRRNLSRLKAWADVNENLHEIYHDVRASFEHIDGYLTLFSPLNRRLYRTQISVYGQEIYDFLHDLFKVRLERHDISLTATESFKEHFEQGYPSTFYPSFVNLLDNAIYWLGKLRVTDKTITLDVKNNSFAISDNGPGIRDEIKDKIFDLGFSTKDNGRGMGLYIARQSLNELGYDLIVDSNNTGTTFKIIKHEEVNDDDSL</sequence>
<dbReference type="Gene3D" id="3.30.565.10">
    <property type="entry name" value="Histidine kinase-like ATPase, C-terminal domain"/>
    <property type="match status" value="2"/>
</dbReference>
<dbReference type="InterPro" id="IPR003594">
    <property type="entry name" value="HATPase_dom"/>
</dbReference>
<dbReference type="Pfam" id="PF02518">
    <property type="entry name" value="HATPase_c"/>
    <property type="match status" value="1"/>
</dbReference>
<feature type="coiled-coil region" evidence="1">
    <location>
        <begin position="817"/>
        <end position="871"/>
    </location>
</feature>
<dbReference type="AlphaFoldDB" id="A0A6F8PTB5"/>
<dbReference type="GO" id="GO:0016301">
    <property type="term" value="F:kinase activity"/>
    <property type="evidence" value="ECO:0007669"/>
    <property type="project" value="UniProtKB-KW"/>
</dbReference>
<dbReference type="KEGG" id="tse:THMIRHAS_07550"/>
<reference evidence="5" key="1">
    <citation type="submission" date="2019-11" db="EMBL/GenBank/DDBJ databases">
        <title>Isolation and characterization of two novel species in the genus Thiomicrorhabdus.</title>
        <authorList>
            <person name="Mochizuki J."/>
            <person name="Kojima H."/>
            <person name="Fukui M."/>
        </authorList>
    </citation>
    <scope>NUCLEOTIDE SEQUENCE [LARGE SCALE GENOMIC DNA]</scope>
    <source>
        <strain evidence="5">aks77</strain>
    </source>
</reference>
<keyword evidence="4" id="KW-0808">Transferase</keyword>
<dbReference type="Pfam" id="PF13589">
    <property type="entry name" value="HATPase_c_3"/>
    <property type="match status" value="1"/>
</dbReference>
<dbReference type="Pfam" id="PF19191">
    <property type="entry name" value="HEF_HK"/>
    <property type="match status" value="1"/>
</dbReference>
<evidence type="ECO:0000256" key="1">
    <source>
        <dbReference type="SAM" id="Coils"/>
    </source>
</evidence>
<keyword evidence="1" id="KW-0175">Coiled coil</keyword>
<dbReference type="EMBL" id="AP021889">
    <property type="protein sequence ID" value="BBP45382.1"/>
    <property type="molecule type" value="Genomic_DNA"/>
</dbReference>
<keyword evidence="4" id="KW-0418">Kinase</keyword>
<evidence type="ECO:0000313" key="5">
    <source>
        <dbReference type="Proteomes" id="UP000501726"/>
    </source>
</evidence>
<dbReference type="PROSITE" id="PS50109">
    <property type="entry name" value="HIS_KIN"/>
    <property type="match status" value="1"/>
</dbReference>
<gene>
    <name evidence="4" type="ORF">THMIRHAS_07550</name>
</gene>
<evidence type="ECO:0000256" key="2">
    <source>
        <dbReference type="SAM" id="MobiDB-lite"/>
    </source>
</evidence>
<keyword evidence="5" id="KW-1185">Reference proteome</keyword>
<name>A0A6F8PTB5_9GAMM</name>
<dbReference type="InterPro" id="IPR036890">
    <property type="entry name" value="HATPase_C_sf"/>
</dbReference>
<feature type="region of interest" description="Disordered" evidence="2">
    <location>
        <begin position="209"/>
        <end position="231"/>
    </location>
</feature>
<dbReference type="InterPro" id="IPR043836">
    <property type="entry name" value="DHp"/>
</dbReference>
<accession>A0A6F8PTB5</accession>
<evidence type="ECO:0000313" key="4">
    <source>
        <dbReference type="EMBL" id="BBP45382.1"/>
    </source>
</evidence>
<evidence type="ECO:0000259" key="3">
    <source>
        <dbReference type="PROSITE" id="PS50109"/>
    </source>
</evidence>
<dbReference type="SUPFAM" id="SSF55874">
    <property type="entry name" value="ATPase domain of HSP90 chaperone/DNA topoisomerase II/histidine kinase"/>
    <property type="match status" value="2"/>
</dbReference>
<organism evidence="4 5">
    <name type="scientific">Thiosulfatimonas sediminis</name>
    <dbReference type="NCBI Taxonomy" id="2675054"/>
    <lineage>
        <taxon>Bacteria</taxon>
        <taxon>Pseudomonadati</taxon>
        <taxon>Pseudomonadota</taxon>
        <taxon>Gammaproteobacteria</taxon>
        <taxon>Thiotrichales</taxon>
        <taxon>Piscirickettsiaceae</taxon>
        <taxon>Thiosulfatimonas</taxon>
    </lineage>
</organism>